<keyword evidence="3" id="KW-0997">Cell inner membrane</keyword>
<evidence type="ECO:0000256" key="5">
    <source>
        <dbReference type="ARBA" id="ARBA00022989"/>
    </source>
</evidence>
<evidence type="ECO:0000313" key="10">
    <source>
        <dbReference type="Proteomes" id="UP000477911"/>
    </source>
</evidence>
<reference evidence="9 10" key="1">
    <citation type="submission" date="2019-12" db="EMBL/GenBank/DDBJ databases">
        <authorList>
            <person name="Li M."/>
        </authorList>
    </citation>
    <scope>NUCLEOTIDE SEQUENCE [LARGE SCALE GENOMIC DNA]</scope>
    <source>
        <strain evidence="9 10">GBMRC 2024</strain>
    </source>
</reference>
<feature type="domain" description="Mce/MlaD" evidence="8">
    <location>
        <begin position="47"/>
        <end position="134"/>
    </location>
</feature>
<evidence type="ECO:0000256" key="1">
    <source>
        <dbReference type="ARBA" id="ARBA00004533"/>
    </source>
</evidence>
<dbReference type="Proteomes" id="UP000477911">
    <property type="component" value="Unassembled WGS sequence"/>
</dbReference>
<evidence type="ECO:0000256" key="3">
    <source>
        <dbReference type="ARBA" id="ARBA00022519"/>
    </source>
</evidence>
<keyword evidence="4 7" id="KW-0812">Transmembrane</keyword>
<dbReference type="InterPro" id="IPR003399">
    <property type="entry name" value="Mce/MlaD"/>
</dbReference>
<evidence type="ECO:0000256" key="6">
    <source>
        <dbReference type="ARBA" id="ARBA00023136"/>
    </source>
</evidence>
<name>A0A6L7G871_9RHOB</name>
<keyword evidence="2" id="KW-1003">Cell membrane</keyword>
<dbReference type="InterPro" id="IPR051800">
    <property type="entry name" value="PqiA-PqiB_transport"/>
</dbReference>
<evidence type="ECO:0000259" key="8">
    <source>
        <dbReference type="Pfam" id="PF02470"/>
    </source>
</evidence>
<dbReference type="PANTHER" id="PTHR30462">
    <property type="entry name" value="INTERMEMBRANE TRANSPORT PROTEIN PQIB-RELATED"/>
    <property type="match status" value="1"/>
</dbReference>
<dbReference type="RefSeq" id="WP_160895852.1">
    <property type="nucleotide sequence ID" value="NZ_WUMU01000020.1"/>
</dbReference>
<keyword evidence="10" id="KW-1185">Reference proteome</keyword>
<evidence type="ECO:0000256" key="4">
    <source>
        <dbReference type="ARBA" id="ARBA00022692"/>
    </source>
</evidence>
<evidence type="ECO:0000256" key="7">
    <source>
        <dbReference type="SAM" id="Phobius"/>
    </source>
</evidence>
<dbReference type="AlphaFoldDB" id="A0A6L7G871"/>
<sequence length="694" mass="73332">MSDTPPDVHVTTTRRSLYERISLVWVVPILALIIALSVAWHNYAQRGPLIEIDFDSAEGVKAGETELHYRDVAVGVVEKLGFSADLNKVEVWVRLNKDVADYVDDSSNFWVVRPEVSARGVTGLGTVLSGVYIQGLWDSKPEGLKTKFEGLSQAPLNSDGKPGLKIRLRAAPGSGLTGDTVIEYRGIEVGRVGKAEISKDGSTVEAPAFIFAPQDKLITSATRFWDTSGFSFTLGPNGAALDISSVATLLQGGVSFETTASGGQEVLPDSTFTVYPDKDSAAASTFGDDEGPTLTLTAYFRENVAGLSVDAPVTLGGLQIGKVDAIGAIVDKDRFGDSDMHMVATLEIRPSKMGLKDKTPEGALAYLSQQVKDEGLRARLVTASILTGGLKVELTSNTDADPGTLDESAQPNPVIPTAPGQISDVAANAQGILDRVSALPIEQLMSSAINTLNNISALVGSDDTRAVPGEIRGLLDDTRKFVGSDGVQQLPQQLSSVADNINGVLTQVQHEEMVKKVTDAIQGVTDAAQAFSGAVTGVPALIQRLDSIAANAANVPLDQLADSLDGLMQTVDSFLQQSGTKELPAHLSQALDQLRDTLKELREGGAVDNLNDTLASANDAAKNVTKVSQDLPALIANAQAVLAQAATTLRGYDARDGVGRDVTDTLRQVQRAADAISALAREVQRNPNSLLFGR</sequence>
<feature type="domain" description="Mce/MlaD" evidence="8">
    <location>
        <begin position="293"/>
        <end position="395"/>
    </location>
</feature>
<comment type="subcellular location">
    <subcellularLocation>
        <location evidence="1">Cell inner membrane</location>
    </subcellularLocation>
</comment>
<proteinExistence type="predicted"/>
<keyword evidence="5 7" id="KW-1133">Transmembrane helix</keyword>
<dbReference type="GO" id="GO:0005886">
    <property type="term" value="C:plasma membrane"/>
    <property type="evidence" value="ECO:0007669"/>
    <property type="project" value="UniProtKB-SubCell"/>
</dbReference>
<dbReference type="EMBL" id="WUMU01000020">
    <property type="protein sequence ID" value="MXN19728.1"/>
    <property type="molecule type" value="Genomic_DNA"/>
</dbReference>
<keyword evidence="6 7" id="KW-0472">Membrane</keyword>
<feature type="transmembrane region" description="Helical" evidence="7">
    <location>
        <begin position="21"/>
        <end position="40"/>
    </location>
</feature>
<accession>A0A6L7G871</accession>
<comment type="caution">
    <text evidence="9">The sequence shown here is derived from an EMBL/GenBank/DDBJ whole genome shotgun (WGS) entry which is preliminary data.</text>
</comment>
<dbReference type="PANTHER" id="PTHR30462:SF2">
    <property type="entry name" value="INTERMEMBRANE TRANSPORT PROTEIN PQIB"/>
    <property type="match status" value="1"/>
</dbReference>
<gene>
    <name evidence="9" type="ORF">GR170_17990</name>
</gene>
<protein>
    <submittedName>
        <fullName evidence="9">MCE family protein</fullName>
    </submittedName>
</protein>
<dbReference type="Pfam" id="PF02470">
    <property type="entry name" value="MlaD"/>
    <property type="match status" value="3"/>
</dbReference>
<evidence type="ECO:0000313" key="9">
    <source>
        <dbReference type="EMBL" id="MXN19728.1"/>
    </source>
</evidence>
<feature type="domain" description="Mce/MlaD" evidence="8">
    <location>
        <begin position="163"/>
        <end position="222"/>
    </location>
</feature>
<evidence type="ECO:0000256" key="2">
    <source>
        <dbReference type="ARBA" id="ARBA00022475"/>
    </source>
</evidence>
<organism evidence="9 10">
    <name type="scientific">Pseudooceanicola albus</name>
    <dbReference type="NCBI Taxonomy" id="2692189"/>
    <lineage>
        <taxon>Bacteria</taxon>
        <taxon>Pseudomonadati</taxon>
        <taxon>Pseudomonadota</taxon>
        <taxon>Alphaproteobacteria</taxon>
        <taxon>Rhodobacterales</taxon>
        <taxon>Paracoccaceae</taxon>
        <taxon>Pseudooceanicola</taxon>
    </lineage>
</organism>